<dbReference type="PANTHER" id="PTHR10907">
    <property type="entry name" value="REGUCALCIN"/>
    <property type="match status" value="1"/>
</dbReference>
<dbReference type="EMBL" id="CAFBQT010000023">
    <property type="protein sequence ID" value="CAB5061016.1"/>
    <property type="molecule type" value="Genomic_DNA"/>
</dbReference>
<dbReference type="Pfam" id="PF08450">
    <property type="entry name" value="SGL"/>
    <property type="match status" value="1"/>
</dbReference>
<gene>
    <name evidence="3" type="ORF">UFOPK2312_00783</name>
    <name evidence="4" type="ORF">UFOPK3948_00761</name>
    <name evidence="5" type="ORF">UFOPK4355_00316</name>
</gene>
<organism evidence="3">
    <name type="scientific">freshwater metagenome</name>
    <dbReference type="NCBI Taxonomy" id="449393"/>
    <lineage>
        <taxon>unclassified sequences</taxon>
        <taxon>metagenomes</taxon>
        <taxon>ecological metagenomes</taxon>
    </lineage>
</organism>
<dbReference type="Gene3D" id="2.120.10.30">
    <property type="entry name" value="TolB, C-terminal domain"/>
    <property type="match status" value="1"/>
</dbReference>
<sequence>MLAINQLNEIICDTGEGPNWDRDSSTISWVDISGKSWHEQNIDGSNLISHKVPGEIGAIVKRRTSGYFAAVEEGFAEINKSDGYALTNNFLTPAERMNDAKVDSAGRLWAGSCNKDFKSGHGRLHVLMQDLTVKTIVTDMTLPNGLAWNSDNSEFFHVDSIEKKLWKYELDFDNLKLQNRILLVDFAESKGAPDGMCISNESYLIIAIWGGSRLEIYDLSGRKISQIDMPVLQPSSCTFAGENGERLIVTSARKQLGERANSQDGAIFIVDGVGLTGNPSEKFGG</sequence>
<dbReference type="SUPFAM" id="SSF63829">
    <property type="entry name" value="Calcium-dependent phosphotriesterase"/>
    <property type="match status" value="1"/>
</dbReference>
<reference evidence="3" key="1">
    <citation type="submission" date="2020-05" db="EMBL/GenBank/DDBJ databases">
        <authorList>
            <person name="Chiriac C."/>
            <person name="Salcher M."/>
            <person name="Ghai R."/>
            <person name="Kavagutti S V."/>
        </authorList>
    </citation>
    <scope>NUCLEOTIDE SEQUENCE</scope>
</reference>
<accession>A0A6J6MQY3</accession>
<proteinExistence type="inferred from homology"/>
<dbReference type="AlphaFoldDB" id="A0A6J6MQY3"/>
<dbReference type="EMBL" id="CAEZWY010000086">
    <property type="protein sequence ID" value="CAB4674823.1"/>
    <property type="molecule type" value="Genomic_DNA"/>
</dbReference>
<protein>
    <submittedName>
        <fullName evidence="3">Unannotated protein</fullName>
    </submittedName>
</protein>
<dbReference type="PANTHER" id="PTHR10907:SF47">
    <property type="entry name" value="REGUCALCIN"/>
    <property type="match status" value="1"/>
</dbReference>
<dbReference type="InterPro" id="IPR011042">
    <property type="entry name" value="6-blade_b-propeller_TolB-like"/>
</dbReference>
<dbReference type="InterPro" id="IPR013658">
    <property type="entry name" value="SGL"/>
</dbReference>
<dbReference type="GO" id="GO:0004341">
    <property type="term" value="F:gluconolactonase activity"/>
    <property type="evidence" value="ECO:0007669"/>
    <property type="project" value="TreeGrafter"/>
</dbReference>
<dbReference type="PRINTS" id="PR01790">
    <property type="entry name" value="SMP30FAMILY"/>
</dbReference>
<evidence type="ECO:0000313" key="4">
    <source>
        <dbReference type="EMBL" id="CAB4981374.1"/>
    </source>
</evidence>
<name>A0A6J6MQY3_9ZZZZ</name>
<dbReference type="GO" id="GO:0019853">
    <property type="term" value="P:L-ascorbic acid biosynthetic process"/>
    <property type="evidence" value="ECO:0007669"/>
    <property type="project" value="TreeGrafter"/>
</dbReference>
<dbReference type="InterPro" id="IPR005511">
    <property type="entry name" value="SMP-30"/>
</dbReference>
<evidence type="ECO:0000256" key="1">
    <source>
        <dbReference type="ARBA" id="ARBA00008853"/>
    </source>
</evidence>
<evidence type="ECO:0000259" key="2">
    <source>
        <dbReference type="Pfam" id="PF08450"/>
    </source>
</evidence>
<evidence type="ECO:0000313" key="5">
    <source>
        <dbReference type="EMBL" id="CAB5061016.1"/>
    </source>
</evidence>
<dbReference type="GO" id="GO:0005509">
    <property type="term" value="F:calcium ion binding"/>
    <property type="evidence" value="ECO:0007669"/>
    <property type="project" value="TreeGrafter"/>
</dbReference>
<evidence type="ECO:0000313" key="3">
    <source>
        <dbReference type="EMBL" id="CAB4674823.1"/>
    </source>
</evidence>
<comment type="similarity">
    <text evidence="1">Belongs to the SMP-30/CGR1 family.</text>
</comment>
<dbReference type="EMBL" id="CAFBOI010000092">
    <property type="protein sequence ID" value="CAB4981374.1"/>
    <property type="molecule type" value="Genomic_DNA"/>
</dbReference>
<feature type="domain" description="SMP-30/Gluconolactonase/LRE-like region" evidence="2">
    <location>
        <begin position="15"/>
        <end position="253"/>
    </location>
</feature>